<dbReference type="AlphaFoldDB" id="A0A6J4KJH0"/>
<reference evidence="2" key="1">
    <citation type="submission" date="2020-02" db="EMBL/GenBank/DDBJ databases">
        <authorList>
            <person name="Meier V. D."/>
        </authorList>
    </citation>
    <scope>NUCLEOTIDE SEQUENCE</scope>
    <source>
        <strain evidence="2">AVDCRST_MAG77</strain>
    </source>
</reference>
<gene>
    <name evidence="2" type="ORF">AVDCRST_MAG77-6022</name>
</gene>
<organism evidence="2">
    <name type="scientific">uncultured Chloroflexota bacterium</name>
    <dbReference type="NCBI Taxonomy" id="166587"/>
    <lineage>
        <taxon>Bacteria</taxon>
        <taxon>Bacillati</taxon>
        <taxon>Chloroflexota</taxon>
        <taxon>environmental samples</taxon>
    </lineage>
</organism>
<feature type="region of interest" description="Disordered" evidence="1">
    <location>
        <begin position="1"/>
        <end position="38"/>
    </location>
</feature>
<dbReference type="GO" id="GO:0009421">
    <property type="term" value="C:bacterial-type flagellum filament cap"/>
    <property type="evidence" value="ECO:0007669"/>
    <property type="project" value="InterPro"/>
</dbReference>
<evidence type="ECO:0000256" key="1">
    <source>
        <dbReference type="SAM" id="MobiDB-lite"/>
    </source>
</evidence>
<protein>
    <recommendedName>
        <fullName evidence="3">HAP2</fullName>
    </recommendedName>
</protein>
<proteinExistence type="predicted"/>
<dbReference type="PANTHER" id="PTHR30288:SF0">
    <property type="entry name" value="FLAGELLAR HOOK-ASSOCIATED PROTEIN 2"/>
    <property type="match status" value="1"/>
</dbReference>
<name>A0A6J4KJH0_9CHLR</name>
<dbReference type="InterPro" id="IPR040026">
    <property type="entry name" value="FliD"/>
</dbReference>
<sequence length="459" mass="46855">MPASALASFGSSTRFSIRPPDQPEVGASRFGRPNPFSPGGQLPLVRRSFLARLGRTDESEARYRQFGLGDHIGVPLTQLESQLTSSLANTVQGLMQRAGALQAAAETLVSGTPSGVFDRRTAATSGAAVSARAQDSATLASYALEVQQLAVAQQNTGDQLLSAGAPSQIAAGTHTFSIIAGGATTSVTATIGAADTNFQAITRVRDAINAAGAGVEASIATTGDVSQLVLTATRTGTAKTFSVADVTGSVVAATGTSTATRAGADALVRVDGVDHTLTENRLTLDVPTTGGAGRLEVFLHDITEGAVRVEVTVAYNADAVVTATGRLTGAVNDVRAYVEDKPQILSPGLLARLAAAGDGLRDALAGIGVQASSSGHLTVDEPALRLSLDQRPGDVERAIGSIQGLAARERSVAQTILESSAVAFATKPGPLGAGYARSLEQTARLHNFLLGGLFVDIFA</sequence>
<dbReference type="GO" id="GO:0071973">
    <property type="term" value="P:bacterial-type flagellum-dependent cell motility"/>
    <property type="evidence" value="ECO:0007669"/>
    <property type="project" value="TreeGrafter"/>
</dbReference>
<dbReference type="EMBL" id="CADCTC010000313">
    <property type="protein sequence ID" value="CAA9305173.1"/>
    <property type="molecule type" value="Genomic_DNA"/>
</dbReference>
<accession>A0A6J4KJH0</accession>
<evidence type="ECO:0000313" key="2">
    <source>
        <dbReference type="EMBL" id="CAA9305173.1"/>
    </source>
</evidence>
<dbReference type="PANTHER" id="PTHR30288">
    <property type="entry name" value="FLAGELLAR CAP/ASSEMBLY PROTEIN FLID"/>
    <property type="match status" value="1"/>
</dbReference>
<evidence type="ECO:0008006" key="3">
    <source>
        <dbReference type="Google" id="ProtNLM"/>
    </source>
</evidence>